<dbReference type="RefSeq" id="WP_113892211.1">
    <property type="nucleotide sequence ID" value="NZ_QNRK01000040.1"/>
</dbReference>
<evidence type="ECO:0000259" key="8">
    <source>
        <dbReference type="Pfam" id="PF01435"/>
    </source>
</evidence>
<dbReference type="InterPro" id="IPR051156">
    <property type="entry name" value="Mito/Outer_Membr_Metalloprot"/>
</dbReference>
<comment type="caution">
    <text evidence="9">The sequence shown here is derived from an EMBL/GenBank/DDBJ whole genome shotgun (WGS) entry which is preliminary data.</text>
</comment>
<comment type="cofactor">
    <cofactor evidence="1">
        <name>Zn(2+)</name>
        <dbReference type="ChEBI" id="CHEBI:29105"/>
    </cofactor>
</comment>
<reference evidence="9 10" key="1">
    <citation type="submission" date="2018-06" db="EMBL/GenBank/DDBJ databases">
        <title>Genomic Encyclopedia of Type Strains, Phase IV (KMG-IV): sequencing the most valuable type-strain genomes for metagenomic binning, comparative biology and taxonomic classification.</title>
        <authorList>
            <person name="Goeker M."/>
        </authorList>
    </citation>
    <scope>NUCLEOTIDE SEQUENCE [LARGE SCALE GENOMIC DNA]</scope>
    <source>
        <strain evidence="9 10">DSM 24875</strain>
    </source>
</reference>
<keyword evidence="6" id="KW-0482">Metalloprotease</keyword>
<evidence type="ECO:0000313" key="10">
    <source>
        <dbReference type="Proteomes" id="UP000253529"/>
    </source>
</evidence>
<dbReference type="Gene3D" id="3.30.2010.10">
    <property type="entry name" value="Metalloproteases ('zincins'), catalytic domain"/>
    <property type="match status" value="1"/>
</dbReference>
<dbReference type="Pfam" id="PF01435">
    <property type="entry name" value="Peptidase_M48"/>
    <property type="match status" value="1"/>
</dbReference>
<evidence type="ECO:0000256" key="5">
    <source>
        <dbReference type="ARBA" id="ARBA00022833"/>
    </source>
</evidence>
<evidence type="ECO:0000256" key="7">
    <source>
        <dbReference type="SAM" id="SignalP"/>
    </source>
</evidence>
<dbReference type="AlphaFoldDB" id="A0A366ER42"/>
<feature type="chain" id="PRO_5016727066" evidence="7">
    <location>
        <begin position="36"/>
        <end position="499"/>
    </location>
</feature>
<proteinExistence type="predicted"/>
<dbReference type="GO" id="GO:0051603">
    <property type="term" value="P:proteolysis involved in protein catabolic process"/>
    <property type="evidence" value="ECO:0007669"/>
    <property type="project" value="TreeGrafter"/>
</dbReference>
<dbReference type="OrthoDB" id="9810445at2"/>
<evidence type="ECO:0000256" key="2">
    <source>
        <dbReference type="ARBA" id="ARBA00022670"/>
    </source>
</evidence>
<name>A0A366ER42_9HYPH</name>
<evidence type="ECO:0000256" key="4">
    <source>
        <dbReference type="ARBA" id="ARBA00022801"/>
    </source>
</evidence>
<keyword evidence="10" id="KW-1185">Reference proteome</keyword>
<accession>A0A366ER42</accession>
<evidence type="ECO:0000256" key="6">
    <source>
        <dbReference type="ARBA" id="ARBA00023049"/>
    </source>
</evidence>
<dbReference type="Proteomes" id="UP000253529">
    <property type="component" value="Unassembled WGS sequence"/>
</dbReference>
<dbReference type="GO" id="GO:0046872">
    <property type="term" value="F:metal ion binding"/>
    <property type="evidence" value="ECO:0007669"/>
    <property type="project" value="UniProtKB-KW"/>
</dbReference>
<feature type="domain" description="Peptidase M48" evidence="8">
    <location>
        <begin position="81"/>
        <end position="268"/>
    </location>
</feature>
<feature type="signal peptide" evidence="7">
    <location>
        <begin position="1"/>
        <end position="35"/>
    </location>
</feature>
<dbReference type="PANTHER" id="PTHR22726:SF1">
    <property type="entry name" value="METALLOENDOPEPTIDASE OMA1, MITOCHONDRIAL"/>
    <property type="match status" value="1"/>
</dbReference>
<dbReference type="GO" id="GO:0016020">
    <property type="term" value="C:membrane"/>
    <property type="evidence" value="ECO:0007669"/>
    <property type="project" value="TreeGrafter"/>
</dbReference>
<dbReference type="InterPro" id="IPR001915">
    <property type="entry name" value="Peptidase_M48"/>
</dbReference>
<sequence length="499" mass="52269">MIERVPDIDRPRAAPRRPWSLLAALALALGLASCASVEAPPAPASAAAAPAAPEPRPAALQPVSPERKRLIDAFGGEYRAPATEAYLDGVLGKLAQTSDVSSQPYRVTLLDSPVVNAFALPSGDIFMTRGLIALADDSAEIAAVMAHEIAHVTARHAAQRAEFARTAALFARVNAQVLDRSQAPAEAEARSRLSVATFSREQEFEADQIGIKAVARAGYDPYGAARFLTALGEWSALTASISGAPSADRPDMMATHPSTPERIAAAEAQARQIGPRGDGVTGRDAWLAAIDGILFGDDPSQGVVRGALFIHPKLGFAFEAPPGFTLENQSAALIGVGEGGGEALRLDSIPMPESTPVATAIASGWIDGVKTTDVEALQVGGLEAATATAIGDQWSFRLGAVRLNGRLYRLIFAARSLSPAVDQRFRASLESFHLINARDSALAAPEAIKIVAAGSVDTPETLAGRMAFLPDAIDQFLILNGLERGAPLVAGQRYKVVTQ</sequence>
<dbReference type="PROSITE" id="PS51257">
    <property type="entry name" value="PROKAR_LIPOPROTEIN"/>
    <property type="match status" value="1"/>
</dbReference>
<organism evidence="9 10">
    <name type="scientific">Roseiarcus fermentans</name>
    <dbReference type="NCBI Taxonomy" id="1473586"/>
    <lineage>
        <taxon>Bacteria</taxon>
        <taxon>Pseudomonadati</taxon>
        <taxon>Pseudomonadota</taxon>
        <taxon>Alphaproteobacteria</taxon>
        <taxon>Hyphomicrobiales</taxon>
        <taxon>Roseiarcaceae</taxon>
        <taxon>Roseiarcus</taxon>
    </lineage>
</organism>
<evidence type="ECO:0000313" key="9">
    <source>
        <dbReference type="EMBL" id="RBP04150.1"/>
    </source>
</evidence>
<keyword evidence="4" id="KW-0378">Hydrolase</keyword>
<dbReference type="CDD" id="cd07324">
    <property type="entry name" value="M48C_Oma1-like"/>
    <property type="match status" value="1"/>
</dbReference>
<gene>
    <name evidence="9" type="ORF">DFR50_14022</name>
</gene>
<protein>
    <submittedName>
        <fullName evidence="9">Putative Zn-dependent protease</fullName>
    </submittedName>
</protein>
<keyword evidence="2 9" id="KW-0645">Protease</keyword>
<dbReference type="PANTHER" id="PTHR22726">
    <property type="entry name" value="METALLOENDOPEPTIDASE OMA1"/>
    <property type="match status" value="1"/>
</dbReference>
<dbReference type="EMBL" id="QNRK01000040">
    <property type="protein sequence ID" value="RBP04150.1"/>
    <property type="molecule type" value="Genomic_DNA"/>
</dbReference>
<evidence type="ECO:0000256" key="3">
    <source>
        <dbReference type="ARBA" id="ARBA00022723"/>
    </source>
</evidence>
<keyword evidence="3" id="KW-0479">Metal-binding</keyword>
<dbReference type="GO" id="GO:0004222">
    <property type="term" value="F:metalloendopeptidase activity"/>
    <property type="evidence" value="ECO:0007669"/>
    <property type="project" value="InterPro"/>
</dbReference>
<keyword evidence="5" id="KW-0862">Zinc</keyword>
<keyword evidence="7" id="KW-0732">Signal</keyword>
<evidence type="ECO:0000256" key="1">
    <source>
        <dbReference type="ARBA" id="ARBA00001947"/>
    </source>
</evidence>